<name>A0ABW8EZ95_9BURK</name>
<dbReference type="NCBIfam" id="TIGR00005">
    <property type="entry name" value="rluA_subfam"/>
    <property type="match status" value="1"/>
</dbReference>
<dbReference type="EC" id="5.4.99.-" evidence="5"/>
<dbReference type="RefSeq" id="WP_402700407.1">
    <property type="nucleotide sequence ID" value="NZ_JBIUZV010000005.1"/>
</dbReference>
<dbReference type="PROSITE" id="PS01129">
    <property type="entry name" value="PSI_RLU"/>
    <property type="match status" value="1"/>
</dbReference>
<dbReference type="InterPro" id="IPR002942">
    <property type="entry name" value="S4_RNA-bd"/>
</dbReference>
<gene>
    <name evidence="9" type="ORF">ACIPEN_11000</name>
</gene>
<evidence type="ECO:0000259" key="7">
    <source>
        <dbReference type="Pfam" id="PF00849"/>
    </source>
</evidence>
<dbReference type="CDD" id="cd00165">
    <property type="entry name" value="S4"/>
    <property type="match status" value="1"/>
</dbReference>
<comment type="catalytic activity">
    <reaction evidence="5">
        <text>a uridine in RNA = a pseudouridine in RNA</text>
        <dbReference type="Rhea" id="RHEA:48348"/>
        <dbReference type="Rhea" id="RHEA-COMP:12068"/>
        <dbReference type="Rhea" id="RHEA-COMP:12069"/>
        <dbReference type="ChEBI" id="CHEBI:65314"/>
        <dbReference type="ChEBI" id="CHEBI:65315"/>
    </reaction>
</comment>
<dbReference type="Gene3D" id="3.10.290.10">
    <property type="entry name" value="RNA-binding S4 domain"/>
    <property type="match status" value="1"/>
</dbReference>
<dbReference type="InterPro" id="IPR006224">
    <property type="entry name" value="PsdUridine_synth_RluA-like_CS"/>
</dbReference>
<dbReference type="GO" id="GO:0016853">
    <property type="term" value="F:isomerase activity"/>
    <property type="evidence" value="ECO:0007669"/>
    <property type="project" value="UniProtKB-KW"/>
</dbReference>
<dbReference type="InterPro" id="IPR050188">
    <property type="entry name" value="RluA_PseudoU_synthase"/>
</dbReference>
<dbReference type="Pfam" id="PF01479">
    <property type="entry name" value="S4"/>
    <property type="match status" value="1"/>
</dbReference>
<feature type="domain" description="RNA-binding S4" evidence="8">
    <location>
        <begin position="53"/>
        <end position="88"/>
    </location>
</feature>
<evidence type="ECO:0000256" key="3">
    <source>
        <dbReference type="ARBA" id="ARBA00036882"/>
    </source>
</evidence>
<evidence type="ECO:0000313" key="10">
    <source>
        <dbReference type="Proteomes" id="UP001617427"/>
    </source>
</evidence>
<dbReference type="CDD" id="cd02869">
    <property type="entry name" value="PseudoU_synth_RluA_like"/>
    <property type="match status" value="1"/>
</dbReference>
<evidence type="ECO:0000256" key="5">
    <source>
        <dbReference type="RuleBase" id="RU362028"/>
    </source>
</evidence>
<evidence type="ECO:0000256" key="1">
    <source>
        <dbReference type="ARBA" id="ARBA00010876"/>
    </source>
</evidence>
<evidence type="ECO:0000256" key="4">
    <source>
        <dbReference type="PROSITE-ProRule" id="PRU00182"/>
    </source>
</evidence>
<dbReference type="Pfam" id="PF00849">
    <property type="entry name" value="PseudoU_synth_2"/>
    <property type="match status" value="1"/>
</dbReference>
<feature type="domain" description="Pseudouridine synthase RsuA/RluA-like" evidence="7">
    <location>
        <begin position="128"/>
        <end position="283"/>
    </location>
</feature>
<protein>
    <recommendedName>
        <fullName evidence="5">Pseudouridine synthase</fullName>
        <ecNumber evidence="5">5.4.99.-</ecNumber>
    </recommendedName>
</protein>
<comment type="caution">
    <text evidence="9">The sequence shown here is derived from an EMBL/GenBank/DDBJ whole genome shotgun (WGS) entry which is preliminary data.</text>
</comment>
<feature type="compositionally biased region" description="Acidic residues" evidence="6">
    <location>
        <begin position="21"/>
        <end position="32"/>
    </location>
</feature>
<keyword evidence="2 5" id="KW-0413">Isomerase</keyword>
<dbReference type="PANTHER" id="PTHR21600">
    <property type="entry name" value="MITOCHONDRIAL RNA PSEUDOURIDINE SYNTHASE"/>
    <property type="match status" value="1"/>
</dbReference>
<evidence type="ECO:0000313" key="9">
    <source>
        <dbReference type="EMBL" id="MFJ3046352.1"/>
    </source>
</evidence>
<comment type="function">
    <text evidence="5">Responsible for synthesis of pseudouridine from uracil.</text>
</comment>
<dbReference type="InterPro" id="IPR006145">
    <property type="entry name" value="PsdUridine_synth_RsuA/RluA"/>
</dbReference>
<comment type="similarity">
    <text evidence="1 5">Belongs to the pseudouridine synthase RluA family.</text>
</comment>
<feature type="region of interest" description="Disordered" evidence="6">
    <location>
        <begin position="1"/>
        <end position="36"/>
    </location>
</feature>
<sequence length="369" mass="40214">MSRKKPPQITNGEQPVKNDLPDDEFDEGDDASEVSASELAPISLRLTDDAIGQRLDKVLSGLIPEFSRNRIQQWIEDGYVTVDGAPAKGKMTMLGDEQVEVAPQSAPQDHAYGPEPMALDILHEDKSIIVLDKPAGLVVHPAAGNWSGTLLNGLLHHCPGLANVPRAGIVHRLDKETSGLMVVAKTLSAQTDLVRQLQGRTMKRQYLALVWGLPQLSGTVDAPMARHPRDRIKMAVSQSMTAKPAVTHYRRLATGLIDSKPVSLVHCRLETGRTHQIRVHLQSLGFPLVGDALYGKQHLASVFPRQALQAARLGLTHPTSGKFRQWAAPLPQDIADLLVRAGIDPALAMIPEMSSEPDPMTGDLDDDEY</sequence>
<keyword evidence="4" id="KW-0694">RNA-binding</keyword>
<dbReference type="PROSITE" id="PS50889">
    <property type="entry name" value="S4"/>
    <property type="match status" value="1"/>
</dbReference>
<accession>A0ABW8EZ95</accession>
<evidence type="ECO:0000256" key="6">
    <source>
        <dbReference type="SAM" id="MobiDB-lite"/>
    </source>
</evidence>
<dbReference type="InterPro" id="IPR006225">
    <property type="entry name" value="PsdUridine_synth_RluC/D"/>
</dbReference>
<dbReference type="Gene3D" id="3.30.2350.10">
    <property type="entry name" value="Pseudouridine synthase"/>
    <property type="match status" value="1"/>
</dbReference>
<dbReference type="Proteomes" id="UP001617427">
    <property type="component" value="Unassembled WGS sequence"/>
</dbReference>
<reference evidence="9 10" key="1">
    <citation type="submission" date="2024-10" db="EMBL/GenBank/DDBJ databases">
        <title>The Natural Products Discovery Center: Release of the First 8490 Sequenced Strains for Exploring Actinobacteria Biosynthetic Diversity.</title>
        <authorList>
            <person name="Kalkreuter E."/>
            <person name="Kautsar S.A."/>
            <person name="Yang D."/>
            <person name="Bader C.D."/>
            <person name="Teijaro C.N."/>
            <person name="Fluegel L."/>
            <person name="Davis C.M."/>
            <person name="Simpson J.R."/>
            <person name="Lauterbach L."/>
            <person name="Steele A.D."/>
            <person name="Gui C."/>
            <person name="Meng S."/>
            <person name="Li G."/>
            <person name="Viehrig K."/>
            <person name="Ye F."/>
            <person name="Su P."/>
            <person name="Kiefer A.F."/>
            <person name="Nichols A."/>
            <person name="Cepeda A.J."/>
            <person name="Yan W."/>
            <person name="Fan B."/>
            <person name="Jiang Y."/>
            <person name="Adhikari A."/>
            <person name="Zheng C.-J."/>
            <person name="Schuster L."/>
            <person name="Cowan T.M."/>
            <person name="Smanski M.J."/>
            <person name="Chevrette M.G."/>
            <person name="De Carvalho L.P.S."/>
            <person name="Shen B."/>
        </authorList>
    </citation>
    <scope>NUCLEOTIDE SEQUENCE [LARGE SCALE GENOMIC DNA]</scope>
    <source>
        <strain evidence="9 10">NPDC087045</strain>
    </source>
</reference>
<comment type="catalytic activity">
    <reaction evidence="3">
        <text>uridine(1911/1915/1917) in 23S rRNA = pseudouridine(1911/1915/1917) in 23S rRNA</text>
        <dbReference type="Rhea" id="RHEA:42524"/>
        <dbReference type="Rhea" id="RHEA-COMP:10097"/>
        <dbReference type="Rhea" id="RHEA-COMP:10098"/>
        <dbReference type="ChEBI" id="CHEBI:65314"/>
        <dbReference type="ChEBI" id="CHEBI:65315"/>
        <dbReference type="EC" id="5.4.99.23"/>
    </reaction>
</comment>
<dbReference type="SUPFAM" id="SSF55174">
    <property type="entry name" value="Alpha-L RNA-binding motif"/>
    <property type="match status" value="1"/>
</dbReference>
<organism evidence="9 10">
    <name type="scientific">Herbaspirillum chlorophenolicum</name>
    <dbReference type="NCBI Taxonomy" id="211589"/>
    <lineage>
        <taxon>Bacteria</taxon>
        <taxon>Pseudomonadati</taxon>
        <taxon>Pseudomonadota</taxon>
        <taxon>Betaproteobacteria</taxon>
        <taxon>Burkholderiales</taxon>
        <taxon>Oxalobacteraceae</taxon>
        <taxon>Herbaspirillum</taxon>
    </lineage>
</organism>
<dbReference type="SUPFAM" id="SSF55120">
    <property type="entry name" value="Pseudouridine synthase"/>
    <property type="match status" value="1"/>
</dbReference>
<proteinExistence type="inferred from homology"/>
<dbReference type="EMBL" id="JBIUZV010000005">
    <property type="protein sequence ID" value="MFJ3046352.1"/>
    <property type="molecule type" value="Genomic_DNA"/>
</dbReference>
<keyword evidence="10" id="KW-1185">Reference proteome</keyword>
<dbReference type="InterPro" id="IPR036986">
    <property type="entry name" value="S4_RNA-bd_sf"/>
</dbReference>
<dbReference type="PANTHER" id="PTHR21600:SF44">
    <property type="entry name" value="RIBOSOMAL LARGE SUBUNIT PSEUDOURIDINE SYNTHASE D"/>
    <property type="match status" value="1"/>
</dbReference>
<dbReference type="InterPro" id="IPR020103">
    <property type="entry name" value="PsdUridine_synth_cat_dom_sf"/>
</dbReference>
<evidence type="ECO:0000259" key="8">
    <source>
        <dbReference type="Pfam" id="PF01479"/>
    </source>
</evidence>
<evidence type="ECO:0000256" key="2">
    <source>
        <dbReference type="ARBA" id="ARBA00023235"/>
    </source>
</evidence>